<dbReference type="InterPro" id="IPR011583">
    <property type="entry name" value="Chitinase_II/V-like_cat"/>
</dbReference>
<dbReference type="GO" id="GO:0005975">
    <property type="term" value="P:carbohydrate metabolic process"/>
    <property type="evidence" value="ECO:0007669"/>
    <property type="project" value="InterPro"/>
</dbReference>
<comment type="caution">
    <text evidence="5">The sequence shown here is derived from an EMBL/GenBank/DDBJ whole genome shotgun (WGS) entry which is preliminary data.</text>
</comment>
<dbReference type="HOGENOM" id="CLU_002833_1_2_1"/>
<proteinExistence type="inferred from homology"/>
<dbReference type="SUPFAM" id="SSF51445">
    <property type="entry name" value="(Trans)glycosidases"/>
    <property type="match status" value="1"/>
</dbReference>
<comment type="similarity">
    <text evidence="1">Belongs to the glycosyl hydrolase 18 family. Chitinase class V subfamily.</text>
</comment>
<keyword evidence="3" id="KW-0843">Virulence</keyword>
<protein>
    <recommendedName>
        <fullName evidence="2">chitinase</fullName>
        <ecNumber evidence="2">3.2.1.14</ecNumber>
    </recommendedName>
</protein>
<dbReference type="PANTHER" id="PTHR11177">
    <property type="entry name" value="CHITINASE"/>
    <property type="match status" value="1"/>
</dbReference>
<dbReference type="InterPro" id="IPR050314">
    <property type="entry name" value="Glycosyl_Hydrlase_18"/>
</dbReference>
<evidence type="ECO:0000256" key="1">
    <source>
        <dbReference type="ARBA" id="ARBA00008682"/>
    </source>
</evidence>
<gene>
    <name evidence="5" type="ORF">X797_006803</name>
</gene>
<dbReference type="Pfam" id="PF00704">
    <property type="entry name" value="Glyco_hydro_18"/>
    <property type="match status" value="1"/>
</dbReference>
<dbReference type="SUPFAM" id="SSF54556">
    <property type="entry name" value="Chitinase insertion domain"/>
    <property type="match status" value="1"/>
</dbReference>
<dbReference type="eggNOG" id="KOG2806">
    <property type="taxonomic scope" value="Eukaryota"/>
</dbReference>
<dbReference type="GO" id="GO:0005576">
    <property type="term" value="C:extracellular region"/>
    <property type="evidence" value="ECO:0007669"/>
    <property type="project" value="TreeGrafter"/>
</dbReference>
<organism evidence="5 6">
    <name type="scientific">Metarhizium robertsii</name>
    <dbReference type="NCBI Taxonomy" id="568076"/>
    <lineage>
        <taxon>Eukaryota</taxon>
        <taxon>Fungi</taxon>
        <taxon>Dikarya</taxon>
        <taxon>Ascomycota</taxon>
        <taxon>Pezizomycotina</taxon>
        <taxon>Sordariomycetes</taxon>
        <taxon>Hypocreomycetidae</taxon>
        <taxon>Hypocreales</taxon>
        <taxon>Clavicipitaceae</taxon>
        <taxon>Metarhizium</taxon>
    </lineage>
</organism>
<keyword evidence="5" id="KW-0378">Hydrolase</keyword>
<dbReference type="EC" id="3.2.1.14" evidence="2"/>
<dbReference type="SMART" id="SM00636">
    <property type="entry name" value="Glyco_18"/>
    <property type="match status" value="1"/>
</dbReference>
<dbReference type="Gene3D" id="3.10.50.10">
    <property type="match status" value="1"/>
</dbReference>
<dbReference type="InterPro" id="IPR017853">
    <property type="entry name" value="GH"/>
</dbReference>
<dbReference type="Proteomes" id="UP000030151">
    <property type="component" value="Unassembled WGS sequence"/>
</dbReference>
<dbReference type="Gene3D" id="3.20.20.80">
    <property type="entry name" value="Glycosidases"/>
    <property type="match status" value="1"/>
</dbReference>
<evidence type="ECO:0000256" key="2">
    <source>
        <dbReference type="ARBA" id="ARBA00012729"/>
    </source>
</evidence>
<dbReference type="AlphaFoldDB" id="A0A014N2X3"/>
<evidence type="ECO:0000259" key="4">
    <source>
        <dbReference type="PROSITE" id="PS51910"/>
    </source>
</evidence>
<dbReference type="OrthoDB" id="76388at2759"/>
<sequence length="359" mass="38591">MSSHSRPRKSRIATSVARVMYTNAVYFSNNRVYQGDTPAMLNYSCVNRVYYAYASVGSDGGVFLSDEWADARAPIDGVQGALGSLMHLKQRHPHLQVVLSIGGGACSNLFPMVAGNAHLRENLARSALGLVEASGLDGIDIAWEYPCSVEQGNDFLALLATIRLHLPEDRYILTAALPATKTVLQFIDFSMAADYLDAVNLMAYDFFGMWTPKSGHHSQLYAMSRDEPSGSSGVAHLMSHGFPSGGILLGIPTYGRSFQHATGPGQKFKGGGGNDGTFEYNQLPRKGCKESVDKRHISAQCVGGDGGFVTYDNPDTVKAKAAFAKQKGLGGLFYWNGTADSKEASRSLVAAGFRALHTS</sequence>
<evidence type="ECO:0000313" key="6">
    <source>
        <dbReference type="Proteomes" id="UP000030151"/>
    </source>
</evidence>
<dbReference type="GO" id="GO:0008843">
    <property type="term" value="F:endochitinase activity"/>
    <property type="evidence" value="ECO:0007669"/>
    <property type="project" value="UniProtKB-EC"/>
</dbReference>
<dbReference type="InterPro" id="IPR001223">
    <property type="entry name" value="Glyco_hydro18_cat"/>
</dbReference>
<accession>A0A014N2X3</accession>
<dbReference type="PANTHER" id="PTHR11177:SF228">
    <property type="entry name" value="CHITINASE"/>
    <property type="match status" value="1"/>
</dbReference>
<dbReference type="GO" id="GO:0008061">
    <property type="term" value="F:chitin binding"/>
    <property type="evidence" value="ECO:0007669"/>
    <property type="project" value="InterPro"/>
</dbReference>
<name>A0A014N2X3_9HYPO</name>
<evidence type="ECO:0000313" key="5">
    <source>
        <dbReference type="EMBL" id="EXV00011.1"/>
    </source>
</evidence>
<feature type="domain" description="GH18" evidence="4">
    <location>
        <begin position="21"/>
        <end position="359"/>
    </location>
</feature>
<dbReference type="GO" id="GO:0006032">
    <property type="term" value="P:chitin catabolic process"/>
    <property type="evidence" value="ECO:0007669"/>
    <property type="project" value="TreeGrafter"/>
</dbReference>
<dbReference type="InterPro" id="IPR029070">
    <property type="entry name" value="Chitinase_insertion_sf"/>
</dbReference>
<evidence type="ECO:0000256" key="3">
    <source>
        <dbReference type="ARBA" id="ARBA00023026"/>
    </source>
</evidence>
<reference evidence="5 6" key="1">
    <citation type="submission" date="2014-02" db="EMBL/GenBank/DDBJ databases">
        <title>The genome sequence of the entomopathogenic fungus Metarhizium robertsii ARSEF 2575.</title>
        <authorList>
            <person name="Giuliano Garisto Donzelli B."/>
            <person name="Roe B.A."/>
            <person name="Macmil S.L."/>
            <person name="Krasnoff S.B."/>
            <person name="Gibson D.M."/>
        </authorList>
    </citation>
    <scope>NUCLEOTIDE SEQUENCE [LARGE SCALE GENOMIC DNA]</scope>
    <source>
        <strain evidence="5 6">ARSEF 2575</strain>
    </source>
</reference>
<dbReference type="EMBL" id="JELW01000015">
    <property type="protein sequence ID" value="EXV00011.1"/>
    <property type="molecule type" value="Genomic_DNA"/>
</dbReference>
<dbReference type="PROSITE" id="PS51910">
    <property type="entry name" value="GH18_2"/>
    <property type="match status" value="1"/>
</dbReference>